<feature type="domain" description="G-protein coupled receptors family 1 profile" evidence="9">
    <location>
        <begin position="26"/>
        <end position="277"/>
    </location>
</feature>
<keyword evidence="4" id="KW-0297">G-protein coupled receptor</keyword>
<accession>A0A193KUC0</accession>
<dbReference type="EMBL" id="KX018901">
    <property type="protein sequence ID" value="ANO39062.1"/>
    <property type="molecule type" value="mRNA"/>
</dbReference>
<feature type="transmembrane region" description="Helical" evidence="8">
    <location>
        <begin position="46"/>
        <end position="68"/>
    </location>
</feature>
<sequence length="310" mass="35867">MSQINLFLSITMTSLNTLVLALAIPGNILVILILVRFQRLTVTNIFLLNLSVSDMIIALTSIPFNIIIDNWTPVWIFGKVLCKLLGFIQGTGISLVAFTQVVISIDRFIIVFYPLRPRMKQRWALTVIIIVWLLSMSSNSPLIYISTLYNNTLCRESWSDKTNTLYSILMLFVQYFLPVCCMIVSYVMIVIKIWCKINPGIFSRQQLQLRARSKEKLLKTVITISLLYTLAQLPRHVMYLCSLSYTDKRLFWSNKRTLWLAVSCLSTSASCYNPIIYFCINPKYRKLVSIQKSSLRCHQKFSQRPNFENK</sequence>
<dbReference type="PRINTS" id="PR00237">
    <property type="entry name" value="GPCRRHODOPSN"/>
</dbReference>
<evidence type="ECO:0000256" key="4">
    <source>
        <dbReference type="ARBA" id="ARBA00023040"/>
    </source>
</evidence>
<evidence type="ECO:0000313" key="10">
    <source>
        <dbReference type="EMBL" id="ANO39062.1"/>
    </source>
</evidence>
<protein>
    <submittedName>
        <fullName evidence="10">GCR097</fullName>
    </submittedName>
</protein>
<dbReference type="GO" id="GO:0004930">
    <property type="term" value="F:G protein-coupled receptor activity"/>
    <property type="evidence" value="ECO:0007669"/>
    <property type="project" value="UniProtKB-KW"/>
</dbReference>
<evidence type="ECO:0000256" key="7">
    <source>
        <dbReference type="ARBA" id="ARBA00023224"/>
    </source>
</evidence>
<dbReference type="AlphaFoldDB" id="A0A193KUC0"/>
<organism evidence="10">
    <name type="scientific">Schmidtea mediterranea</name>
    <name type="common">Freshwater planarian flatworm</name>
    <dbReference type="NCBI Taxonomy" id="79327"/>
    <lineage>
        <taxon>Eukaryota</taxon>
        <taxon>Metazoa</taxon>
        <taxon>Spiralia</taxon>
        <taxon>Lophotrochozoa</taxon>
        <taxon>Platyhelminthes</taxon>
        <taxon>Rhabditophora</taxon>
        <taxon>Seriata</taxon>
        <taxon>Tricladida</taxon>
        <taxon>Continenticola</taxon>
        <taxon>Geoplanoidea</taxon>
        <taxon>Dugesiidae</taxon>
        <taxon>Schmidtea</taxon>
    </lineage>
</organism>
<comment type="subcellular location">
    <subcellularLocation>
        <location evidence="1">Membrane</location>
        <topology evidence="1">Multi-pass membrane protein</topology>
    </subcellularLocation>
</comment>
<feature type="transmembrane region" description="Helical" evidence="8">
    <location>
        <begin position="6"/>
        <end position="34"/>
    </location>
</feature>
<feature type="transmembrane region" description="Helical" evidence="8">
    <location>
        <begin position="74"/>
        <end position="103"/>
    </location>
</feature>
<feature type="transmembrane region" description="Helical" evidence="8">
    <location>
        <begin position="216"/>
        <end position="238"/>
    </location>
</feature>
<dbReference type="PROSITE" id="PS50262">
    <property type="entry name" value="G_PROTEIN_RECEP_F1_2"/>
    <property type="match status" value="1"/>
</dbReference>
<evidence type="ECO:0000256" key="8">
    <source>
        <dbReference type="SAM" id="Phobius"/>
    </source>
</evidence>
<evidence type="ECO:0000256" key="2">
    <source>
        <dbReference type="ARBA" id="ARBA00022692"/>
    </source>
</evidence>
<keyword evidence="6" id="KW-0675">Receptor</keyword>
<evidence type="ECO:0000259" key="9">
    <source>
        <dbReference type="PROSITE" id="PS50262"/>
    </source>
</evidence>
<dbReference type="GO" id="GO:0005886">
    <property type="term" value="C:plasma membrane"/>
    <property type="evidence" value="ECO:0007669"/>
    <property type="project" value="TreeGrafter"/>
</dbReference>
<dbReference type="Pfam" id="PF00001">
    <property type="entry name" value="7tm_1"/>
    <property type="match status" value="1"/>
</dbReference>
<name>A0A193KUC0_SCHMD</name>
<evidence type="ECO:0000256" key="6">
    <source>
        <dbReference type="ARBA" id="ARBA00023170"/>
    </source>
</evidence>
<feature type="transmembrane region" description="Helical" evidence="8">
    <location>
        <begin position="258"/>
        <end position="280"/>
    </location>
</feature>
<reference evidence="10" key="1">
    <citation type="journal article" date="2016" name="PLoS Biol.">
        <title>GPCRs Direct Germline Development and Somatic Gonad Function in Planarians.</title>
        <authorList>
            <person name="Saberi A."/>
            <person name="Jamal A."/>
            <person name="Beets I."/>
            <person name="Schoofs L."/>
            <person name="Newmark P.A."/>
        </authorList>
    </citation>
    <scope>NUCLEOTIDE SEQUENCE</scope>
</reference>
<dbReference type="InterPro" id="IPR000276">
    <property type="entry name" value="GPCR_Rhodpsn"/>
</dbReference>
<keyword evidence="5 8" id="KW-0472">Membrane</keyword>
<feature type="transmembrane region" description="Helical" evidence="8">
    <location>
        <begin position="165"/>
        <end position="195"/>
    </location>
</feature>
<dbReference type="InterPro" id="IPR017452">
    <property type="entry name" value="GPCR_Rhodpsn_7TM"/>
</dbReference>
<feature type="transmembrane region" description="Helical" evidence="8">
    <location>
        <begin position="123"/>
        <end position="145"/>
    </location>
</feature>
<dbReference type="Gene3D" id="1.20.1070.10">
    <property type="entry name" value="Rhodopsin 7-helix transmembrane proteins"/>
    <property type="match status" value="1"/>
</dbReference>
<gene>
    <name evidence="10" type="primary">gcr097</name>
</gene>
<evidence type="ECO:0000256" key="1">
    <source>
        <dbReference type="ARBA" id="ARBA00004141"/>
    </source>
</evidence>
<keyword evidence="2 8" id="KW-0812">Transmembrane</keyword>
<dbReference type="PANTHER" id="PTHR45695">
    <property type="entry name" value="LEUCOKININ RECEPTOR-RELATED"/>
    <property type="match status" value="1"/>
</dbReference>
<dbReference type="SUPFAM" id="SSF81321">
    <property type="entry name" value="Family A G protein-coupled receptor-like"/>
    <property type="match status" value="1"/>
</dbReference>
<dbReference type="PANTHER" id="PTHR45695:SF9">
    <property type="entry name" value="LEUCOKININ RECEPTOR"/>
    <property type="match status" value="1"/>
</dbReference>
<proteinExistence type="evidence at transcript level"/>
<evidence type="ECO:0000256" key="3">
    <source>
        <dbReference type="ARBA" id="ARBA00022989"/>
    </source>
</evidence>
<keyword evidence="3 8" id="KW-1133">Transmembrane helix</keyword>
<evidence type="ECO:0000256" key="5">
    <source>
        <dbReference type="ARBA" id="ARBA00023136"/>
    </source>
</evidence>
<keyword evidence="7" id="KW-0807">Transducer</keyword>